<reference evidence="2 3" key="1">
    <citation type="journal article" date="2015" name="Mol. Plant Microbe Interact.">
        <title>Genome, transcriptome, and functional analyses of Penicillium expansum provide new insights into secondary metabolism and pathogenicity.</title>
        <authorList>
            <person name="Ballester A.R."/>
            <person name="Marcet-Houben M."/>
            <person name="Levin E."/>
            <person name="Sela N."/>
            <person name="Selma-Lazaro C."/>
            <person name="Carmona L."/>
            <person name="Wisniewski M."/>
            <person name="Droby S."/>
            <person name="Gonzalez-Candelas L."/>
            <person name="Gabaldon T."/>
        </authorList>
    </citation>
    <scope>NUCLEOTIDE SEQUENCE [LARGE SCALE GENOMIC DNA]</scope>
    <source>
        <strain evidence="2 3">PHI-1</strain>
    </source>
</reference>
<dbReference type="AlphaFoldDB" id="A0A0A2LC28"/>
<dbReference type="HOGENOM" id="CLU_934161_0_0_1"/>
<dbReference type="PhylomeDB" id="A0A0A2LC28"/>
<evidence type="ECO:0000313" key="2">
    <source>
        <dbReference type="EMBL" id="KGO77504.1"/>
    </source>
</evidence>
<feature type="compositionally biased region" description="Polar residues" evidence="1">
    <location>
        <begin position="83"/>
        <end position="99"/>
    </location>
</feature>
<evidence type="ECO:0000313" key="3">
    <source>
        <dbReference type="Proteomes" id="UP000030104"/>
    </source>
</evidence>
<dbReference type="Proteomes" id="UP000030104">
    <property type="component" value="Unassembled WGS sequence"/>
</dbReference>
<dbReference type="PANTHER" id="PTHR38887">
    <property type="entry name" value="CHROMOSOME 21, WHOLE GENOME SHOTGUN SEQUENCE"/>
    <property type="match status" value="1"/>
</dbReference>
<dbReference type="InterPro" id="IPR053221">
    <property type="entry name" value="Burnettramic_acid_biosynth"/>
</dbReference>
<dbReference type="PANTHER" id="PTHR38887:SF1">
    <property type="entry name" value="RAS MODIFICATION PROTEIN ERF4"/>
    <property type="match status" value="1"/>
</dbReference>
<evidence type="ECO:0000256" key="1">
    <source>
        <dbReference type="SAM" id="MobiDB-lite"/>
    </source>
</evidence>
<dbReference type="OMA" id="NEPRDQE"/>
<feature type="region of interest" description="Disordered" evidence="1">
    <location>
        <begin position="1"/>
        <end position="99"/>
    </location>
</feature>
<dbReference type="STRING" id="40296.A0A0A2LC28"/>
<organism evidence="2 3">
    <name type="scientific">Penicillium italicum</name>
    <name type="common">Blue mold</name>
    <dbReference type="NCBI Taxonomy" id="40296"/>
    <lineage>
        <taxon>Eukaryota</taxon>
        <taxon>Fungi</taxon>
        <taxon>Dikarya</taxon>
        <taxon>Ascomycota</taxon>
        <taxon>Pezizomycotina</taxon>
        <taxon>Eurotiomycetes</taxon>
        <taxon>Eurotiomycetidae</taxon>
        <taxon>Eurotiales</taxon>
        <taxon>Aspergillaceae</taxon>
        <taxon>Penicillium</taxon>
    </lineage>
</organism>
<comment type="caution">
    <text evidence="2">The sequence shown here is derived from an EMBL/GenBank/DDBJ whole genome shotgun (WGS) entry which is preliminary data.</text>
</comment>
<feature type="compositionally biased region" description="Basic and acidic residues" evidence="1">
    <location>
        <begin position="1"/>
        <end position="23"/>
    </location>
</feature>
<accession>A0A0A2LC28</accession>
<dbReference type="EMBL" id="JQGA01000149">
    <property type="protein sequence ID" value="KGO77504.1"/>
    <property type="molecule type" value="Genomic_DNA"/>
</dbReference>
<protein>
    <submittedName>
        <fullName evidence="2">Uncharacterized protein</fullName>
    </submittedName>
</protein>
<sequence>MADEKRQNPFEDLGHYEEREAADHPPAYTAGLSTNTAGPSTPTAGPSTYAAGPSTPTAGPSTYAAGPSTPTAGPSTYAAGPSTEPSRSPPNQEVPSQNSHKPIAIPALTSSSDSPFLRAYPPILKNHQLPKESFFNFLDQLNKDIAASPPLQVLDATGGILKSVPILFPLHWIGNAVSGLANLGSQGMSKSRTDSSIKQANRDIFGPRGLRVEIAKLDALAHIANFPMLDSQGKINRQAPLFQQLQYEASMANAGTDERQQQELNLQQRIVTLQPWIAELEFDVLPWSSKTKLTRLNASLKKYNDSLDEERGAWGRRRIISRRRLGRQSMDRPGDVYFQDTQQEEAHFKKALWLVIREVETDERR</sequence>
<proteinExistence type="predicted"/>
<gene>
    <name evidence="2" type="ORF">PITC_037480</name>
</gene>
<name>A0A0A2LC28_PENIT</name>
<feature type="compositionally biased region" description="Polar residues" evidence="1">
    <location>
        <begin position="31"/>
        <end position="46"/>
    </location>
</feature>
<dbReference type="OrthoDB" id="3068835at2759"/>
<keyword evidence="3" id="KW-1185">Reference proteome</keyword>